<dbReference type="InterPro" id="IPR006578">
    <property type="entry name" value="MADF-dom"/>
</dbReference>
<dbReference type="SMART" id="SM00595">
    <property type="entry name" value="MADF"/>
    <property type="match status" value="1"/>
</dbReference>
<proteinExistence type="predicted"/>
<dbReference type="EMBL" id="VXIV02002854">
    <property type="protein sequence ID" value="KAF6022410.1"/>
    <property type="molecule type" value="Genomic_DNA"/>
</dbReference>
<dbReference type="PROSITE" id="PS51029">
    <property type="entry name" value="MADF"/>
    <property type="match status" value="1"/>
</dbReference>
<dbReference type="InterPro" id="IPR039353">
    <property type="entry name" value="TF_Adf1"/>
</dbReference>
<reference evidence="2" key="1">
    <citation type="submission" date="2020-06" db="EMBL/GenBank/DDBJ databases">
        <title>Draft genome of Bugula neritina, a colonial animal packing powerful symbionts and potential medicines.</title>
        <authorList>
            <person name="Rayko M."/>
        </authorList>
    </citation>
    <scope>NUCLEOTIDE SEQUENCE [LARGE SCALE GENOMIC DNA]</scope>
    <source>
        <strain evidence="2">Kwan_BN1</strain>
    </source>
</reference>
<dbReference type="GO" id="GO:0006357">
    <property type="term" value="P:regulation of transcription by RNA polymerase II"/>
    <property type="evidence" value="ECO:0007669"/>
    <property type="project" value="TreeGrafter"/>
</dbReference>
<dbReference type="OrthoDB" id="7602018at2759"/>
<evidence type="ECO:0000313" key="2">
    <source>
        <dbReference type="EMBL" id="KAF6022410.1"/>
    </source>
</evidence>
<dbReference type="Pfam" id="PF10545">
    <property type="entry name" value="MADF_DNA_bdg"/>
    <property type="match status" value="1"/>
</dbReference>
<sequence>MTDFSNNTAGRTQLLISLVKEYPALYDPAHVDYRDTKVTRPKIWAEITNKVEEQYPPLPNETPCPERWRSLRDRFTAVKRTMLRNRRSEFKMTTPSWPYWENMQWYSRYCPKLTRRKASFTIKRSPSSPVMDDSLPPLSLSPHPQRSFRVFLHLPLLLLLVNPLNIQIT</sequence>
<dbReference type="AlphaFoldDB" id="A0A7J7J857"/>
<dbReference type="GO" id="GO:0005634">
    <property type="term" value="C:nucleus"/>
    <property type="evidence" value="ECO:0007669"/>
    <property type="project" value="TreeGrafter"/>
</dbReference>
<feature type="domain" description="MADF" evidence="1">
    <location>
        <begin position="14"/>
        <end position="111"/>
    </location>
</feature>
<dbReference type="Proteomes" id="UP000593567">
    <property type="component" value="Unassembled WGS sequence"/>
</dbReference>
<dbReference type="GO" id="GO:0005667">
    <property type="term" value="C:transcription regulator complex"/>
    <property type="evidence" value="ECO:0007669"/>
    <property type="project" value="TreeGrafter"/>
</dbReference>
<dbReference type="PANTHER" id="PTHR12243">
    <property type="entry name" value="MADF DOMAIN TRANSCRIPTION FACTOR"/>
    <property type="match status" value="1"/>
</dbReference>
<name>A0A7J7J857_BUGNE</name>
<keyword evidence="3" id="KW-1185">Reference proteome</keyword>
<organism evidence="2 3">
    <name type="scientific">Bugula neritina</name>
    <name type="common">Brown bryozoan</name>
    <name type="synonym">Sertularia neritina</name>
    <dbReference type="NCBI Taxonomy" id="10212"/>
    <lineage>
        <taxon>Eukaryota</taxon>
        <taxon>Metazoa</taxon>
        <taxon>Spiralia</taxon>
        <taxon>Lophotrochozoa</taxon>
        <taxon>Bryozoa</taxon>
        <taxon>Gymnolaemata</taxon>
        <taxon>Cheilostomatida</taxon>
        <taxon>Flustrina</taxon>
        <taxon>Buguloidea</taxon>
        <taxon>Bugulidae</taxon>
        <taxon>Bugula</taxon>
    </lineage>
</organism>
<accession>A0A7J7J857</accession>
<protein>
    <recommendedName>
        <fullName evidence="1">MADF domain-containing protein</fullName>
    </recommendedName>
</protein>
<evidence type="ECO:0000313" key="3">
    <source>
        <dbReference type="Proteomes" id="UP000593567"/>
    </source>
</evidence>
<gene>
    <name evidence="2" type="ORF">EB796_019290</name>
</gene>
<evidence type="ECO:0000259" key="1">
    <source>
        <dbReference type="PROSITE" id="PS51029"/>
    </source>
</evidence>
<dbReference type="PANTHER" id="PTHR12243:SF69">
    <property type="entry name" value="SI:CH73-59F11.3"/>
    <property type="match status" value="1"/>
</dbReference>
<comment type="caution">
    <text evidence="2">The sequence shown here is derived from an EMBL/GenBank/DDBJ whole genome shotgun (WGS) entry which is preliminary data.</text>
</comment>